<feature type="non-terminal residue" evidence="2">
    <location>
        <position position="234"/>
    </location>
</feature>
<dbReference type="Proteomes" id="UP000551758">
    <property type="component" value="Unassembled WGS sequence"/>
</dbReference>
<name>A0A7J7EYG3_DICBM</name>
<evidence type="ECO:0000313" key="2">
    <source>
        <dbReference type="EMBL" id="KAF5920584.1"/>
    </source>
</evidence>
<evidence type="ECO:0000259" key="1">
    <source>
        <dbReference type="Pfam" id="PF13837"/>
    </source>
</evidence>
<comment type="caution">
    <text evidence="2">The sequence shown here is derived from an EMBL/GenBank/DDBJ whole genome shotgun (WGS) entry which is preliminary data.</text>
</comment>
<reference evidence="2 3" key="1">
    <citation type="journal article" date="2020" name="Mol. Biol. Evol.">
        <title>Interspecific Gene Flow and the Evolution of Specialization in Black and White Rhinoceros.</title>
        <authorList>
            <person name="Moodley Y."/>
            <person name="Westbury M.V."/>
            <person name="Russo I.M."/>
            <person name="Gopalakrishnan S."/>
            <person name="Rakotoarivelo A."/>
            <person name="Olsen R.A."/>
            <person name="Prost S."/>
            <person name="Tunstall T."/>
            <person name="Ryder O.A."/>
            <person name="Dalen L."/>
            <person name="Bruford M.W."/>
        </authorList>
    </citation>
    <scope>NUCLEOTIDE SEQUENCE [LARGE SCALE GENOMIC DNA]</scope>
    <source>
        <strain evidence="2">SBR-YM</strain>
        <tissue evidence="2">Skin</tissue>
    </source>
</reference>
<proteinExistence type="predicted"/>
<dbReference type="Pfam" id="PF13837">
    <property type="entry name" value="Myb_DNA-bind_4"/>
    <property type="match status" value="1"/>
</dbReference>
<evidence type="ECO:0000313" key="3">
    <source>
        <dbReference type="Proteomes" id="UP000551758"/>
    </source>
</evidence>
<keyword evidence="3" id="KW-1185">Reference proteome</keyword>
<dbReference type="PANTHER" id="PTHR31512">
    <property type="entry name" value="GENE 12569-RELATED"/>
    <property type="match status" value="1"/>
</dbReference>
<dbReference type="InterPro" id="IPR044822">
    <property type="entry name" value="Myb_DNA-bind_4"/>
</dbReference>
<gene>
    <name evidence="2" type="ORF">HPG69_012065</name>
</gene>
<feature type="domain" description="Myb/SANT-like DNA-binding" evidence="1">
    <location>
        <begin position="34"/>
        <end position="119"/>
    </location>
</feature>
<organism evidence="2 3">
    <name type="scientific">Diceros bicornis minor</name>
    <name type="common">South-central black rhinoceros</name>
    <dbReference type="NCBI Taxonomy" id="77932"/>
    <lineage>
        <taxon>Eukaryota</taxon>
        <taxon>Metazoa</taxon>
        <taxon>Chordata</taxon>
        <taxon>Craniata</taxon>
        <taxon>Vertebrata</taxon>
        <taxon>Euteleostomi</taxon>
        <taxon>Mammalia</taxon>
        <taxon>Eutheria</taxon>
        <taxon>Laurasiatheria</taxon>
        <taxon>Perissodactyla</taxon>
        <taxon>Rhinocerotidae</taxon>
        <taxon>Diceros</taxon>
    </lineage>
</organism>
<accession>A0A7J7EYG3</accession>
<dbReference type="EMBL" id="JACDTQ010001952">
    <property type="protein sequence ID" value="KAF5920584.1"/>
    <property type="molecule type" value="Genomic_DNA"/>
</dbReference>
<protein>
    <recommendedName>
        <fullName evidence="1">Myb/SANT-like DNA-binding domain-containing protein</fullName>
    </recommendedName>
</protein>
<dbReference type="AlphaFoldDB" id="A0A7J7EYG3"/>
<sequence length="234" mass="27092">KVTFQTEITRNLQEVKEEKEPQGAEKPSGQCVKAWSDHEIRSFLQEWEFLACEELRGKNHRASKAIAQRLKYRGIKKSWRQCLQMLLSLQDLYWTVHEANQSPRSEPLLCPYGEALHQILGHRREDSVFSDPSCAESSDLLPPDLPHPEYWPQAYAIPNPPEELLWSPPPVIYIEDPQVPEWEPWNMNLLWSSSCLFPAFLPAPSIPQQQWSASSDTDSDPKLKENFNLDPNFI</sequence>
<dbReference type="PANTHER" id="PTHR31512:SF2">
    <property type="entry name" value="MYB_SANT DNA BINDING DOMAIN CONTAINING 5"/>
    <property type="match status" value="1"/>
</dbReference>